<evidence type="ECO:0000256" key="1">
    <source>
        <dbReference type="ARBA" id="ARBA00000677"/>
    </source>
</evidence>
<evidence type="ECO:0000256" key="2">
    <source>
        <dbReference type="ARBA" id="ARBA00009370"/>
    </source>
</evidence>
<name>A0A7S0NWM4_9EUKA</name>
<evidence type="ECO:0000313" key="9">
    <source>
        <dbReference type="EMBL" id="CAD8538428.1"/>
    </source>
</evidence>
<dbReference type="AlphaFoldDB" id="A0A7S0NWM4"/>
<evidence type="ECO:0000259" key="8">
    <source>
        <dbReference type="Pfam" id="PF10502"/>
    </source>
</evidence>
<dbReference type="PANTHER" id="PTHR43390">
    <property type="entry name" value="SIGNAL PEPTIDASE I"/>
    <property type="match status" value="1"/>
</dbReference>
<feature type="chain" id="PRO_5031386316" description="Mitochondrial inner membrane protease subunit" evidence="7">
    <location>
        <begin position="18"/>
        <end position="272"/>
    </location>
</feature>
<comment type="similarity">
    <text evidence="2 6">Belongs to the peptidase S26 family.</text>
</comment>
<sequence length="272" mass="30930">MAMRVLRFFMHSVAAHALTYSANPRMAARAAPELLVRHATCVMCDGSDERKTALLNALARTEGVGRPSEQEDEADSDIPLGEWWIAEFEKLKDGEGEIAEFIKEFVPTFAFFLAIRLAIVEPRYIPSLSMYPTFEINDQLAVEKVSKWTRPYERREVVVFDPPPFFWALTDRKDDGEALIKRIVAIEGDTVEVRGGRLYVNGELQEELYTNEPAEYVLPALQVPAGQVFVLGDNRNHSFDSHYWGFLPAKNIIGHAIFRYWPPTRIGRIPDA</sequence>
<dbReference type="Gene3D" id="2.10.109.10">
    <property type="entry name" value="Umud Fragment, subunit A"/>
    <property type="match status" value="1"/>
</dbReference>
<keyword evidence="6" id="KW-0999">Mitochondrion inner membrane</keyword>
<feature type="active site" evidence="5">
    <location>
        <position position="181"/>
    </location>
</feature>
<protein>
    <recommendedName>
        <fullName evidence="6">Mitochondrial inner membrane protease subunit</fullName>
        <ecNumber evidence="6">3.4.21.-</ecNumber>
    </recommendedName>
</protein>
<dbReference type="GO" id="GO:0009003">
    <property type="term" value="F:signal peptidase activity"/>
    <property type="evidence" value="ECO:0007669"/>
    <property type="project" value="UniProtKB-EC"/>
</dbReference>
<comment type="catalytic activity">
    <reaction evidence="1">
        <text>Cleavage of hydrophobic, N-terminal signal or leader sequences from secreted and periplasmic proteins.</text>
        <dbReference type="EC" id="3.4.21.89"/>
    </reaction>
</comment>
<comment type="subcellular location">
    <subcellularLocation>
        <location evidence="6">Mitochondrion inner membrane</location>
    </subcellularLocation>
</comment>
<dbReference type="EMBL" id="HBER01027219">
    <property type="protein sequence ID" value="CAD8538428.1"/>
    <property type="molecule type" value="Transcribed_RNA"/>
</dbReference>
<dbReference type="PANTHER" id="PTHR43390:SF1">
    <property type="entry name" value="CHLOROPLAST PROCESSING PEPTIDASE"/>
    <property type="match status" value="1"/>
</dbReference>
<dbReference type="CDD" id="cd06530">
    <property type="entry name" value="S26_SPase_I"/>
    <property type="match status" value="1"/>
</dbReference>
<dbReference type="PRINTS" id="PR00727">
    <property type="entry name" value="LEADERPTASE"/>
</dbReference>
<dbReference type="InterPro" id="IPR036286">
    <property type="entry name" value="LexA/Signal_pep-like_sf"/>
</dbReference>
<keyword evidence="6" id="KW-0472">Membrane</keyword>
<dbReference type="PROSITE" id="PS00761">
    <property type="entry name" value="SPASE_I_3"/>
    <property type="match status" value="1"/>
</dbReference>
<feature type="signal peptide" evidence="7">
    <location>
        <begin position="1"/>
        <end position="17"/>
    </location>
</feature>
<dbReference type="InterPro" id="IPR000223">
    <property type="entry name" value="Pept_S26A_signal_pept_1"/>
</dbReference>
<evidence type="ECO:0000256" key="5">
    <source>
        <dbReference type="PIRSR" id="PIRSR600223-1"/>
    </source>
</evidence>
<keyword evidence="4 6" id="KW-0378">Hydrolase</keyword>
<organism evidence="9">
    <name type="scientific">Calcidiscus leptoporus</name>
    <dbReference type="NCBI Taxonomy" id="127549"/>
    <lineage>
        <taxon>Eukaryota</taxon>
        <taxon>Haptista</taxon>
        <taxon>Haptophyta</taxon>
        <taxon>Prymnesiophyceae</taxon>
        <taxon>Coccolithales</taxon>
        <taxon>Calcidiscaceae</taxon>
        <taxon>Calcidiscus</taxon>
    </lineage>
</organism>
<dbReference type="InterPro" id="IPR019533">
    <property type="entry name" value="Peptidase_S26"/>
</dbReference>
<keyword evidence="6" id="KW-0496">Mitochondrion</keyword>
<evidence type="ECO:0000256" key="3">
    <source>
        <dbReference type="ARBA" id="ARBA00022670"/>
    </source>
</evidence>
<feature type="domain" description="Peptidase S26" evidence="8">
    <location>
        <begin position="99"/>
        <end position="261"/>
    </location>
</feature>
<evidence type="ECO:0000256" key="4">
    <source>
        <dbReference type="ARBA" id="ARBA00022801"/>
    </source>
</evidence>
<dbReference type="GO" id="GO:0006465">
    <property type="term" value="P:signal peptide processing"/>
    <property type="evidence" value="ECO:0007669"/>
    <property type="project" value="InterPro"/>
</dbReference>
<keyword evidence="7" id="KW-0732">Signal</keyword>
<dbReference type="Pfam" id="PF10502">
    <property type="entry name" value="Peptidase_S26"/>
    <property type="match status" value="1"/>
</dbReference>
<dbReference type="GO" id="GO:0005743">
    <property type="term" value="C:mitochondrial inner membrane"/>
    <property type="evidence" value="ECO:0007669"/>
    <property type="project" value="UniProtKB-SubCell"/>
</dbReference>
<dbReference type="GO" id="GO:0004252">
    <property type="term" value="F:serine-type endopeptidase activity"/>
    <property type="evidence" value="ECO:0007669"/>
    <property type="project" value="InterPro"/>
</dbReference>
<keyword evidence="3 6" id="KW-0645">Protease</keyword>
<dbReference type="EC" id="3.4.21.-" evidence="6"/>
<reference evidence="9" key="1">
    <citation type="submission" date="2021-01" db="EMBL/GenBank/DDBJ databases">
        <authorList>
            <person name="Corre E."/>
            <person name="Pelletier E."/>
            <person name="Niang G."/>
            <person name="Scheremetjew M."/>
            <person name="Finn R."/>
            <person name="Kale V."/>
            <person name="Holt S."/>
            <person name="Cochrane G."/>
            <person name="Meng A."/>
            <person name="Brown T."/>
            <person name="Cohen L."/>
        </authorList>
    </citation>
    <scope>NUCLEOTIDE SEQUENCE</scope>
    <source>
        <strain evidence="9">RCC1130</strain>
    </source>
</reference>
<dbReference type="InterPro" id="IPR019758">
    <property type="entry name" value="Pept_S26A_signal_pept_1_CS"/>
</dbReference>
<dbReference type="SUPFAM" id="SSF51306">
    <property type="entry name" value="LexA/Signal peptidase"/>
    <property type="match status" value="1"/>
</dbReference>
<gene>
    <name evidence="9" type="ORF">CLEP1334_LOCUS13711</name>
</gene>
<evidence type="ECO:0000256" key="6">
    <source>
        <dbReference type="RuleBase" id="RU362041"/>
    </source>
</evidence>
<dbReference type="InterPro" id="IPR019756">
    <property type="entry name" value="Pept_S26A_signal_pept_1_Ser-AS"/>
</dbReference>
<proteinExistence type="inferred from homology"/>
<dbReference type="NCBIfam" id="TIGR02227">
    <property type="entry name" value="sigpep_I_bact"/>
    <property type="match status" value="1"/>
</dbReference>
<feature type="active site" evidence="5">
    <location>
        <position position="129"/>
    </location>
</feature>
<accession>A0A7S0NWM4</accession>
<evidence type="ECO:0000256" key="7">
    <source>
        <dbReference type="SAM" id="SignalP"/>
    </source>
</evidence>
<dbReference type="PROSITE" id="PS00501">
    <property type="entry name" value="SPASE_I_1"/>
    <property type="match status" value="1"/>
</dbReference>